<dbReference type="Gene3D" id="1.10.10.2840">
    <property type="entry name" value="PucR C-terminal helix-turn-helix domain"/>
    <property type="match status" value="1"/>
</dbReference>
<name>A0A563ELF5_9PSEU</name>
<dbReference type="RefSeq" id="WP_146357694.1">
    <property type="nucleotide sequence ID" value="NZ_VOBR01000025.1"/>
</dbReference>
<protein>
    <submittedName>
        <fullName evidence="2">PucR family transcriptional regulator</fullName>
    </submittedName>
</protein>
<accession>A0A563ELF5</accession>
<dbReference type="PANTHER" id="PTHR33744:SF17">
    <property type="entry name" value="CONSERVED PROTEIN"/>
    <property type="match status" value="1"/>
</dbReference>
<dbReference type="AlphaFoldDB" id="A0A563ELF5"/>
<dbReference type="OrthoDB" id="4534407at2"/>
<gene>
    <name evidence="2" type="ORF">FKR81_32010</name>
</gene>
<evidence type="ECO:0000259" key="1">
    <source>
        <dbReference type="Pfam" id="PF13556"/>
    </source>
</evidence>
<comment type="caution">
    <text evidence="2">The sequence shown here is derived from an EMBL/GenBank/DDBJ whole genome shotgun (WGS) entry which is preliminary data.</text>
</comment>
<sequence>MVLEQVQQELDALAVRLGRSLTIDGVHGDLIAYSTQRDDVDAARVSTILLRRVAPEIREWEQRHVAADATDPVPVPANPRLGLSARFCLPLRRRGRHLGYLWILGSELSGEDRDALRRADALADLLDVRSRVGSAPGREVDELVGRLFGESRTEAGAQLAAAVPGLVDGTITVVAAVAARPGRGGARPLSAAEFSALAGALTPVLRAETAYVGAHVTPAHAMVVLHRRGLLGEIDEVVGKCLAGEVVLGVSEPRPLDAALEARDQALAAAELAALDPALDRHCDWSGLGPYRGLIGGQDDPLAPLDTPMLVETLETYLDLGGDVQATSARLNLHRSSLYYRLDRISRLLGRDLSDGLVRLDLHLALKIRRLRRR</sequence>
<proteinExistence type="predicted"/>
<dbReference type="Proteomes" id="UP000316639">
    <property type="component" value="Unassembled WGS sequence"/>
</dbReference>
<evidence type="ECO:0000313" key="3">
    <source>
        <dbReference type="Proteomes" id="UP000316639"/>
    </source>
</evidence>
<dbReference type="EMBL" id="VOBR01000025">
    <property type="protein sequence ID" value="TWP47585.1"/>
    <property type="molecule type" value="Genomic_DNA"/>
</dbReference>
<reference evidence="2 3" key="1">
    <citation type="submission" date="2019-07" db="EMBL/GenBank/DDBJ databases">
        <title>Lentzea xizangensis sp. nov., isolated from Qinghai-Tibetan Plateau Soils.</title>
        <authorList>
            <person name="Huang J."/>
        </authorList>
    </citation>
    <scope>NUCLEOTIDE SEQUENCE [LARGE SCALE GENOMIC DNA]</scope>
    <source>
        <strain evidence="2 3">FXJ1.1311</strain>
    </source>
</reference>
<evidence type="ECO:0000313" key="2">
    <source>
        <dbReference type="EMBL" id="TWP47585.1"/>
    </source>
</evidence>
<organism evidence="2 3">
    <name type="scientific">Lentzea tibetensis</name>
    <dbReference type="NCBI Taxonomy" id="2591470"/>
    <lineage>
        <taxon>Bacteria</taxon>
        <taxon>Bacillati</taxon>
        <taxon>Actinomycetota</taxon>
        <taxon>Actinomycetes</taxon>
        <taxon>Pseudonocardiales</taxon>
        <taxon>Pseudonocardiaceae</taxon>
        <taxon>Lentzea</taxon>
    </lineage>
</organism>
<dbReference type="Pfam" id="PF13556">
    <property type="entry name" value="HTH_30"/>
    <property type="match status" value="1"/>
</dbReference>
<feature type="domain" description="PucR C-terminal helix-turn-helix" evidence="1">
    <location>
        <begin position="310"/>
        <end position="368"/>
    </location>
</feature>
<dbReference type="InterPro" id="IPR025736">
    <property type="entry name" value="PucR_C-HTH_dom"/>
</dbReference>
<dbReference type="InterPro" id="IPR051448">
    <property type="entry name" value="CdaR-like_regulators"/>
</dbReference>
<dbReference type="PANTHER" id="PTHR33744">
    <property type="entry name" value="CARBOHYDRATE DIACID REGULATOR"/>
    <property type="match status" value="1"/>
</dbReference>
<keyword evidence="3" id="KW-1185">Reference proteome</keyword>
<dbReference type="InterPro" id="IPR042070">
    <property type="entry name" value="PucR_C-HTH_sf"/>
</dbReference>